<dbReference type="AlphaFoldDB" id="A0A8H7ZZN4"/>
<feature type="non-terminal residue" evidence="2">
    <location>
        <position position="323"/>
    </location>
</feature>
<name>A0A8H7ZZN4_9FUNG</name>
<sequence>VGKLRANNLRKLYFGPRRDTRSTAVRRLARENKTSGGGCCSRAAQKVFLETATTAAEARHQADTTILSQEIPTNGFYITPFPHWTHRRSRELQPPAPYLFMPKKATSGAISEYMTVPLSAAAGDADKLLKWPGAERDRAAVFAIVYSFRSSACSSQISLLEPSRPPEIMGPEEAPQLLDVHLLHRFLRATLTLYVRTAPAAAADGAGHRRGGADAKQRPAAGAAAAGKAAEDAHAQDRGAAGVRAHARGPAAVRPSSCPPRVQMAAAPGGPAPAIPAPPPKISSRPPAATAAAAARGAHRDGAKARLRKKPAADGAAPAAAGI</sequence>
<feature type="compositionally biased region" description="Pro residues" evidence="1">
    <location>
        <begin position="270"/>
        <end position="281"/>
    </location>
</feature>
<gene>
    <name evidence="2" type="ORF">BJ554DRAFT_5789</name>
</gene>
<feature type="compositionally biased region" description="Low complexity" evidence="1">
    <location>
        <begin position="218"/>
        <end position="228"/>
    </location>
</feature>
<dbReference type="Proteomes" id="UP000673691">
    <property type="component" value="Unassembled WGS sequence"/>
</dbReference>
<feature type="compositionally biased region" description="Low complexity" evidence="1">
    <location>
        <begin position="282"/>
        <end position="296"/>
    </location>
</feature>
<evidence type="ECO:0000256" key="1">
    <source>
        <dbReference type="SAM" id="MobiDB-lite"/>
    </source>
</evidence>
<comment type="caution">
    <text evidence="2">The sequence shown here is derived from an EMBL/GenBank/DDBJ whole genome shotgun (WGS) entry which is preliminary data.</text>
</comment>
<feature type="region of interest" description="Disordered" evidence="1">
    <location>
        <begin position="202"/>
        <end position="323"/>
    </location>
</feature>
<keyword evidence="3" id="KW-1185">Reference proteome</keyword>
<dbReference type="EMBL" id="JAEFCI010002878">
    <property type="protein sequence ID" value="KAG5461943.1"/>
    <property type="molecule type" value="Genomic_DNA"/>
</dbReference>
<feature type="compositionally biased region" description="Low complexity" evidence="1">
    <location>
        <begin position="238"/>
        <end position="255"/>
    </location>
</feature>
<feature type="compositionally biased region" description="Low complexity" evidence="1">
    <location>
        <begin position="313"/>
        <end position="323"/>
    </location>
</feature>
<evidence type="ECO:0000313" key="3">
    <source>
        <dbReference type="Proteomes" id="UP000673691"/>
    </source>
</evidence>
<protein>
    <submittedName>
        <fullName evidence="2">Uncharacterized protein</fullName>
    </submittedName>
</protein>
<proteinExistence type="predicted"/>
<reference evidence="2 3" key="1">
    <citation type="journal article" name="Sci. Rep.">
        <title>Genome-scale phylogenetic analyses confirm Olpidium as the closest living zoosporic fungus to the non-flagellated, terrestrial fungi.</title>
        <authorList>
            <person name="Chang Y."/>
            <person name="Rochon D."/>
            <person name="Sekimoto S."/>
            <person name="Wang Y."/>
            <person name="Chovatia M."/>
            <person name="Sandor L."/>
            <person name="Salamov A."/>
            <person name="Grigoriev I.V."/>
            <person name="Stajich J.E."/>
            <person name="Spatafora J.W."/>
        </authorList>
    </citation>
    <scope>NUCLEOTIDE SEQUENCE [LARGE SCALE GENOMIC DNA]</scope>
    <source>
        <strain evidence="2">S191</strain>
    </source>
</reference>
<accession>A0A8H7ZZN4</accession>
<organism evidence="2 3">
    <name type="scientific">Olpidium bornovanus</name>
    <dbReference type="NCBI Taxonomy" id="278681"/>
    <lineage>
        <taxon>Eukaryota</taxon>
        <taxon>Fungi</taxon>
        <taxon>Fungi incertae sedis</taxon>
        <taxon>Olpidiomycota</taxon>
        <taxon>Olpidiomycotina</taxon>
        <taxon>Olpidiomycetes</taxon>
        <taxon>Olpidiales</taxon>
        <taxon>Olpidiaceae</taxon>
        <taxon>Olpidium</taxon>
    </lineage>
</organism>
<evidence type="ECO:0000313" key="2">
    <source>
        <dbReference type="EMBL" id="KAG5461943.1"/>
    </source>
</evidence>
<feature type="non-terminal residue" evidence="2">
    <location>
        <position position="1"/>
    </location>
</feature>